<feature type="coiled-coil region" evidence="12">
    <location>
        <begin position="248"/>
        <end position="277"/>
    </location>
</feature>
<dbReference type="GO" id="GO:0000155">
    <property type="term" value="F:phosphorelay sensor kinase activity"/>
    <property type="evidence" value="ECO:0007669"/>
    <property type="project" value="InterPro"/>
</dbReference>
<keyword evidence="12" id="KW-0175">Coiled coil</keyword>
<comment type="caution">
    <text evidence="15">The sequence shown here is derived from an EMBL/GenBank/DDBJ whole genome shotgun (WGS) entry which is preliminary data.</text>
</comment>
<evidence type="ECO:0000256" key="10">
    <source>
        <dbReference type="ARBA" id="ARBA00023012"/>
    </source>
</evidence>
<dbReference type="PROSITE" id="PS50885">
    <property type="entry name" value="HAMP"/>
    <property type="match status" value="1"/>
</dbReference>
<keyword evidence="2" id="KW-1003">Cell membrane</keyword>
<dbReference type="Pfam" id="PF02518">
    <property type="entry name" value="HATPase_c"/>
    <property type="match status" value="1"/>
</dbReference>
<name>A0A9J6NZG0_9CLOT</name>
<keyword evidence="6" id="KW-0547">Nucleotide-binding</keyword>
<dbReference type="InterPro" id="IPR010559">
    <property type="entry name" value="Sig_transdc_His_kin_internal"/>
</dbReference>
<evidence type="ECO:0000256" key="1">
    <source>
        <dbReference type="ARBA" id="ARBA00004651"/>
    </source>
</evidence>
<keyword evidence="3" id="KW-0597">Phosphoprotein</keyword>
<dbReference type="InterPro" id="IPR003660">
    <property type="entry name" value="HAMP_dom"/>
</dbReference>
<dbReference type="GO" id="GO:0005524">
    <property type="term" value="F:ATP binding"/>
    <property type="evidence" value="ECO:0007669"/>
    <property type="project" value="UniProtKB-KW"/>
</dbReference>
<dbReference type="GO" id="GO:0005886">
    <property type="term" value="C:plasma membrane"/>
    <property type="evidence" value="ECO:0007669"/>
    <property type="project" value="UniProtKB-SubCell"/>
</dbReference>
<evidence type="ECO:0000313" key="15">
    <source>
        <dbReference type="EMBL" id="MCM1989826.1"/>
    </source>
</evidence>
<keyword evidence="4" id="KW-0808">Transferase</keyword>
<evidence type="ECO:0000256" key="3">
    <source>
        <dbReference type="ARBA" id="ARBA00022553"/>
    </source>
</evidence>
<keyword evidence="11 13" id="KW-0472">Membrane</keyword>
<sequence>MILAILVITAVFGATNIYSYINGKEGLEKFSHIIDEYVYLNELGEDIITLETEVEKYLSSKSSAALLNYYNIHSKLSEKAKAISRDNSFSEYDTMMKDISYMIDEMLKEADEAINAKRGRSSSEYNNHFIRTYKISEYIKFYVNNLLNNKLKTGSIEYEVISSNQERINVFNILFIVMVIVFSIITAVVFTYKITQPIIDLSNAAEQISKGNYDIEHINVETHDELKTLATGFTKMADSIKLHIEGIKTQAETEKRLKEQEMQNLKMKNLLKDAELKSLQSQINPHFLFNTLNAASQLSAMEGADRSSEFILKAAELFRYSLRKLEEPVTIMEEVNNVSAYMYILKTRFGDRISFSVDVDESVKEQKIPCTIIQPIVENAYIHGLEEIEEHGEILLKVKDYNDTIEVTVKDNGAGMEKDKVMEILNPSGDKGSSGHVTGIGTQNVIDRLKLFYGISDTEDIIHIESQKGVGTSVTLKIPKGNFTNIKGYGV</sequence>
<gene>
    <name evidence="15" type="ORF">KDK92_08745</name>
</gene>
<dbReference type="InterPro" id="IPR050640">
    <property type="entry name" value="Bact_2-comp_sensor_kinase"/>
</dbReference>
<keyword evidence="16" id="KW-1185">Reference proteome</keyword>
<reference evidence="15" key="2">
    <citation type="submission" date="2021-04" db="EMBL/GenBank/DDBJ databases">
        <authorList>
            <person name="Dong X."/>
        </authorList>
    </citation>
    <scope>NUCLEOTIDE SEQUENCE</scope>
    <source>
        <strain evidence="15">ZWT</strain>
    </source>
</reference>
<dbReference type="PANTHER" id="PTHR34220:SF11">
    <property type="entry name" value="SENSOR PROTEIN KINASE HPTS"/>
    <property type="match status" value="1"/>
</dbReference>
<evidence type="ECO:0000256" key="2">
    <source>
        <dbReference type="ARBA" id="ARBA00022475"/>
    </source>
</evidence>
<evidence type="ECO:0000256" key="12">
    <source>
        <dbReference type="SAM" id="Coils"/>
    </source>
</evidence>
<protein>
    <submittedName>
        <fullName evidence="15">Sensor histidine kinase</fullName>
    </submittedName>
</protein>
<dbReference type="SMART" id="SM00387">
    <property type="entry name" value="HATPase_c"/>
    <property type="match status" value="1"/>
</dbReference>
<evidence type="ECO:0000256" key="8">
    <source>
        <dbReference type="ARBA" id="ARBA00022840"/>
    </source>
</evidence>
<organism evidence="15 16">
    <name type="scientific">Oceanirhabdus seepicola</name>
    <dbReference type="NCBI Taxonomy" id="2828781"/>
    <lineage>
        <taxon>Bacteria</taxon>
        <taxon>Bacillati</taxon>
        <taxon>Bacillota</taxon>
        <taxon>Clostridia</taxon>
        <taxon>Eubacteriales</taxon>
        <taxon>Clostridiaceae</taxon>
        <taxon>Oceanirhabdus</taxon>
    </lineage>
</organism>
<evidence type="ECO:0000256" key="6">
    <source>
        <dbReference type="ARBA" id="ARBA00022741"/>
    </source>
</evidence>
<dbReference type="EMBL" id="JAGSOJ010000002">
    <property type="protein sequence ID" value="MCM1989826.1"/>
    <property type="molecule type" value="Genomic_DNA"/>
</dbReference>
<dbReference type="CDD" id="cd06225">
    <property type="entry name" value="HAMP"/>
    <property type="match status" value="1"/>
</dbReference>
<keyword evidence="9 13" id="KW-1133">Transmembrane helix</keyword>
<accession>A0A9J6NZG0</accession>
<keyword evidence="5 13" id="KW-0812">Transmembrane</keyword>
<reference evidence="15" key="1">
    <citation type="journal article" date="2021" name="mSystems">
        <title>Bacteria and Archaea Synergistically Convert Glycine Betaine to Biogenic Methane in the Formosa Cold Seep of the South China Sea.</title>
        <authorList>
            <person name="Li L."/>
            <person name="Zhang W."/>
            <person name="Zhang S."/>
            <person name="Song L."/>
            <person name="Sun Q."/>
            <person name="Zhang H."/>
            <person name="Xiang H."/>
            <person name="Dong X."/>
        </authorList>
    </citation>
    <scope>NUCLEOTIDE SEQUENCE</scope>
    <source>
        <strain evidence="15">ZWT</strain>
    </source>
</reference>
<keyword evidence="10" id="KW-0902">Two-component regulatory system</keyword>
<keyword evidence="7 15" id="KW-0418">Kinase</keyword>
<dbReference type="RefSeq" id="WP_250858849.1">
    <property type="nucleotide sequence ID" value="NZ_JAGSOJ010000002.1"/>
</dbReference>
<dbReference type="InterPro" id="IPR003594">
    <property type="entry name" value="HATPase_dom"/>
</dbReference>
<dbReference type="InterPro" id="IPR036890">
    <property type="entry name" value="HATPase_C_sf"/>
</dbReference>
<evidence type="ECO:0000256" key="4">
    <source>
        <dbReference type="ARBA" id="ARBA00022679"/>
    </source>
</evidence>
<evidence type="ECO:0000256" key="9">
    <source>
        <dbReference type="ARBA" id="ARBA00022989"/>
    </source>
</evidence>
<dbReference type="SUPFAM" id="SSF158472">
    <property type="entry name" value="HAMP domain-like"/>
    <property type="match status" value="1"/>
</dbReference>
<feature type="transmembrane region" description="Helical" evidence="13">
    <location>
        <begin position="170"/>
        <end position="192"/>
    </location>
</feature>
<feature type="domain" description="HAMP" evidence="14">
    <location>
        <begin position="192"/>
        <end position="245"/>
    </location>
</feature>
<evidence type="ECO:0000256" key="7">
    <source>
        <dbReference type="ARBA" id="ARBA00022777"/>
    </source>
</evidence>
<dbReference type="SUPFAM" id="SSF55874">
    <property type="entry name" value="ATPase domain of HSP90 chaperone/DNA topoisomerase II/histidine kinase"/>
    <property type="match status" value="1"/>
</dbReference>
<dbReference type="Gene3D" id="6.10.340.10">
    <property type="match status" value="1"/>
</dbReference>
<dbReference type="AlphaFoldDB" id="A0A9J6NZG0"/>
<evidence type="ECO:0000256" key="5">
    <source>
        <dbReference type="ARBA" id="ARBA00022692"/>
    </source>
</evidence>
<dbReference type="Proteomes" id="UP001056429">
    <property type="component" value="Unassembled WGS sequence"/>
</dbReference>
<evidence type="ECO:0000259" key="14">
    <source>
        <dbReference type="PROSITE" id="PS50885"/>
    </source>
</evidence>
<dbReference type="PANTHER" id="PTHR34220">
    <property type="entry name" value="SENSOR HISTIDINE KINASE YPDA"/>
    <property type="match status" value="1"/>
</dbReference>
<evidence type="ECO:0000256" key="11">
    <source>
        <dbReference type="ARBA" id="ARBA00023136"/>
    </source>
</evidence>
<dbReference type="SMART" id="SM00304">
    <property type="entry name" value="HAMP"/>
    <property type="match status" value="1"/>
</dbReference>
<dbReference type="Gene3D" id="3.30.565.10">
    <property type="entry name" value="Histidine kinase-like ATPase, C-terminal domain"/>
    <property type="match status" value="1"/>
</dbReference>
<evidence type="ECO:0000256" key="13">
    <source>
        <dbReference type="SAM" id="Phobius"/>
    </source>
</evidence>
<keyword evidence="8" id="KW-0067">ATP-binding</keyword>
<proteinExistence type="predicted"/>
<comment type="subcellular location">
    <subcellularLocation>
        <location evidence="1">Cell membrane</location>
        <topology evidence="1">Multi-pass membrane protein</topology>
    </subcellularLocation>
</comment>
<dbReference type="Pfam" id="PF06580">
    <property type="entry name" value="His_kinase"/>
    <property type="match status" value="1"/>
</dbReference>
<dbReference type="Pfam" id="PF00672">
    <property type="entry name" value="HAMP"/>
    <property type="match status" value="1"/>
</dbReference>
<evidence type="ECO:0000313" key="16">
    <source>
        <dbReference type="Proteomes" id="UP001056429"/>
    </source>
</evidence>